<keyword evidence="8" id="KW-1185">Reference proteome</keyword>
<dbReference type="RefSeq" id="WP_176953421.1">
    <property type="nucleotide sequence ID" value="NZ_FNGF01000006.1"/>
</dbReference>
<feature type="compositionally biased region" description="Basic and acidic residues" evidence="5">
    <location>
        <begin position="208"/>
        <end position="221"/>
    </location>
</feature>
<dbReference type="Pfam" id="PF04542">
    <property type="entry name" value="Sigma70_r2"/>
    <property type="match status" value="1"/>
</dbReference>
<dbReference type="PANTHER" id="PTHR30385">
    <property type="entry name" value="SIGMA FACTOR F FLAGELLAR"/>
    <property type="match status" value="1"/>
</dbReference>
<dbReference type="InterPro" id="IPR013325">
    <property type="entry name" value="RNA_pol_sigma_r2"/>
</dbReference>
<evidence type="ECO:0000256" key="4">
    <source>
        <dbReference type="ARBA" id="ARBA00023163"/>
    </source>
</evidence>
<dbReference type="STRING" id="380244.SAMN05216298_3864"/>
<proteinExistence type="predicted"/>
<dbReference type="GO" id="GO:0003677">
    <property type="term" value="F:DNA binding"/>
    <property type="evidence" value="ECO:0007669"/>
    <property type="project" value="UniProtKB-KW"/>
</dbReference>
<feature type="domain" description="RNA polymerase sigma-70 region 2" evidence="6">
    <location>
        <begin position="44"/>
        <end position="112"/>
    </location>
</feature>
<dbReference type="InterPro" id="IPR013324">
    <property type="entry name" value="RNA_pol_sigma_r3/r4-like"/>
</dbReference>
<evidence type="ECO:0000256" key="2">
    <source>
        <dbReference type="ARBA" id="ARBA00023082"/>
    </source>
</evidence>
<feature type="region of interest" description="Disordered" evidence="5">
    <location>
        <begin position="156"/>
        <end position="186"/>
    </location>
</feature>
<dbReference type="SUPFAM" id="SSF88946">
    <property type="entry name" value="Sigma2 domain of RNA polymerase sigma factors"/>
    <property type="match status" value="1"/>
</dbReference>
<name>A0A1G9K5J3_9ACTN</name>
<dbReference type="Gene3D" id="1.10.10.10">
    <property type="entry name" value="Winged helix-like DNA-binding domain superfamily/Winged helix DNA-binding domain"/>
    <property type="match status" value="1"/>
</dbReference>
<keyword evidence="4" id="KW-0804">Transcription</keyword>
<keyword evidence="1" id="KW-0805">Transcription regulation</keyword>
<organism evidence="7 8">
    <name type="scientific">Glycomyces sambucus</name>
    <dbReference type="NCBI Taxonomy" id="380244"/>
    <lineage>
        <taxon>Bacteria</taxon>
        <taxon>Bacillati</taxon>
        <taxon>Actinomycetota</taxon>
        <taxon>Actinomycetes</taxon>
        <taxon>Glycomycetales</taxon>
        <taxon>Glycomycetaceae</taxon>
        <taxon>Glycomyces</taxon>
    </lineage>
</organism>
<gene>
    <name evidence="7" type="ORF">SAMN05216298_3864</name>
</gene>
<dbReference type="GO" id="GO:0006352">
    <property type="term" value="P:DNA-templated transcription initiation"/>
    <property type="evidence" value="ECO:0007669"/>
    <property type="project" value="InterPro"/>
</dbReference>
<protein>
    <submittedName>
        <fullName evidence="7">RNA polymerase sigma-B factor</fullName>
    </submittedName>
</protein>
<dbReference type="Proteomes" id="UP000198662">
    <property type="component" value="Unassembled WGS sequence"/>
</dbReference>
<dbReference type="SUPFAM" id="SSF88659">
    <property type="entry name" value="Sigma3 and sigma4 domains of RNA polymerase sigma factors"/>
    <property type="match status" value="1"/>
</dbReference>
<evidence type="ECO:0000313" key="7">
    <source>
        <dbReference type="EMBL" id="SDL45057.1"/>
    </source>
</evidence>
<keyword evidence="2" id="KW-0731">Sigma factor</keyword>
<evidence type="ECO:0000256" key="1">
    <source>
        <dbReference type="ARBA" id="ARBA00023015"/>
    </source>
</evidence>
<dbReference type="EMBL" id="FNGF01000006">
    <property type="protein sequence ID" value="SDL45057.1"/>
    <property type="molecule type" value="Genomic_DNA"/>
</dbReference>
<reference evidence="8" key="1">
    <citation type="submission" date="2016-10" db="EMBL/GenBank/DDBJ databases">
        <authorList>
            <person name="Varghese N."/>
            <person name="Submissions S."/>
        </authorList>
    </citation>
    <scope>NUCLEOTIDE SEQUENCE [LARGE SCALE GENOMIC DNA]</scope>
    <source>
        <strain evidence="8">CGMCC 4.3147</strain>
    </source>
</reference>
<dbReference type="InterPro" id="IPR007627">
    <property type="entry name" value="RNA_pol_sigma70_r2"/>
</dbReference>
<feature type="compositionally biased region" description="Basic and acidic residues" evidence="5">
    <location>
        <begin position="156"/>
        <end position="177"/>
    </location>
</feature>
<dbReference type="GO" id="GO:0016987">
    <property type="term" value="F:sigma factor activity"/>
    <property type="evidence" value="ECO:0007669"/>
    <property type="project" value="UniProtKB-KW"/>
</dbReference>
<keyword evidence="3" id="KW-0238">DNA-binding</keyword>
<accession>A0A1G9K5J3</accession>
<dbReference type="PANTHER" id="PTHR30385:SF4">
    <property type="entry name" value="RNA POLYMERASE SIGMA-E FACTOR"/>
    <property type="match status" value="1"/>
</dbReference>
<evidence type="ECO:0000259" key="6">
    <source>
        <dbReference type="Pfam" id="PF04542"/>
    </source>
</evidence>
<dbReference type="Gene3D" id="1.20.120.1810">
    <property type="match status" value="1"/>
</dbReference>
<evidence type="ECO:0000256" key="3">
    <source>
        <dbReference type="ARBA" id="ARBA00023125"/>
    </source>
</evidence>
<sequence>MNARHPDDRYMLGRGGDRTREALFARLAALPDGDPERLVFRDRLVAGHLPLAAHIAKCYAGKGFTEEELLEAASAELIGAIDRFNPAWGDFLTFAIPSMMDAVRRHCRRTTWPQDVPHHLVELRSAIAYADAALAQDLERPVTTADIAARLGTTEARIEAGREGGREFPPDPLDRPPKAAAPPVPVSRLLETTLEELSRRLLAAPETGEIRTSDYGGRDGP</sequence>
<dbReference type="InterPro" id="IPR036388">
    <property type="entry name" value="WH-like_DNA-bd_sf"/>
</dbReference>
<evidence type="ECO:0000313" key="8">
    <source>
        <dbReference type="Proteomes" id="UP000198662"/>
    </source>
</evidence>
<dbReference type="AlphaFoldDB" id="A0A1G9K5J3"/>
<feature type="region of interest" description="Disordered" evidence="5">
    <location>
        <begin position="200"/>
        <end position="221"/>
    </location>
</feature>
<evidence type="ECO:0000256" key="5">
    <source>
        <dbReference type="SAM" id="MobiDB-lite"/>
    </source>
</evidence>